<feature type="coiled-coil region" evidence="1">
    <location>
        <begin position="737"/>
        <end position="792"/>
    </location>
</feature>
<feature type="compositionally biased region" description="Polar residues" evidence="2">
    <location>
        <begin position="254"/>
        <end position="266"/>
    </location>
</feature>
<feature type="compositionally biased region" description="Basic and acidic residues" evidence="2">
    <location>
        <begin position="223"/>
        <end position="239"/>
    </location>
</feature>
<dbReference type="EMBL" id="JACGWO010000009">
    <property type="protein sequence ID" value="KAK4419280.1"/>
    <property type="molecule type" value="Genomic_DNA"/>
</dbReference>
<feature type="compositionally biased region" description="Polar residues" evidence="2">
    <location>
        <begin position="198"/>
        <end position="221"/>
    </location>
</feature>
<feature type="coiled-coil region" evidence="1">
    <location>
        <begin position="969"/>
        <end position="1126"/>
    </location>
</feature>
<feature type="domain" description="C2 NT-type" evidence="3">
    <location>
        <begin position="8"/>
        <end position="143"/>
    </location>
</feature>
<feature type="coiled-coil region" evidence="1">
    <location>
        <begin position="287"/>
        <end position="370"/>
    </location>
</feature>
<dbReference type="PROSITE" id="PS51840">
    <property type="entry name" value="C2_NT"/>
    <property type="match status" value="1"/>
</dbReference>
<feature type="coiled-coil region" evidence="1">
    <location>
        <begin position="905"/>
        <end position="936"/>
    </location>
</feature>
<dbReference type="Pfam" id="PF10358">
    <property type="entry name" value="NT-C2"/>
    <property type="match status" value="1"/>
</dbReference>
<reference evidence="4" key="1">
    <citation type="submission" date="2020-06" db="EMBL/GenBank/DDBJ databases">
        <authorList>
            <person name="Li T."/>
            <person name="Hu X."/>
            <person name="Zhang T."/>
            <person name="Song X."/>
            <person name="Zhang H."/>
            <person name="Dai N."/>
            <person name="Sheng W."/>
            <person name="Hou X."/>
            <person name="Wei L."/>
        </authorList>
    </citation>
    <scope>NUCLEOTIDE SEQUENCE</scope>
    <source>
        <strain evidence="4">3651</strain>
        <tissue evidence="4">Leaf</tissue>
    </source>
</reference>
<comment type="caution">
    <text evidence="4">The sequence shown here is derived from an EMBL/GenBank/DDBJ whole genome shotgun (WGS) entry which is preliminary data.</text>
</comment>
<feature type="coiled-coil region" evidence="1">
    <location>
        <begin position="1353"/>
        <end position="1387"/>
    </location>
</feature>
<sequence length="1413" mass="161610">MFKLQRQTNKASKPRERLDFKFSNFQALQVPKGWDRLVVSIISVETGKTIAKSGKAPVKNGYCQWTETLSESIYIPRDDSSKGHEDFPVKLVVSAGSTRSSNLGEATINVAQYTGSRASTAVSLPLKKCSYGTILLAKIQCLTTRSKSSDEESKYSNSQDKDQSVDHHETERGANGSDNSSVSSVGPRSEDLAATFPPSKSTSKEASQSASGRIQSSNSPEGSIRREKFSVKNALKNEEYSSTGRQDGDYYSVDNDSPSNQSSENSRLYLREDLRKGGADRPSTMNFGSSRNLLEAAEDTIDELRAEAKMWERNARKLMFDLDMSRKEFSDLSKKQAELEVELSAACAERDGLKREVDHLKLELQNLATNQASQENLIVQAESLMQIQKVLENETKYQKLLNDNLGQQLRRSQESNIELVSVLHELEETIEQQRIEIEKLSSLKLDFTDLENSVARNSDDNRALLLQLQKLQESEKKLQADVELLEEALRDKTDELEQEQKSNNEVLSRVEKDYEHEMSVKEEEIARLKAALSGDVNDERLEVLADNKENYVDLIREIESLSKKVEELEKDCTELTDENLELLFKLKESNKTNIRKCPSSDSISSEHHTVSRSDESEISDPKFQISHLEEELKKKVTEEVQNAGSESSEHFAEILKQLDMAFHLLMKPWYSVSSETCDDFVRDLMSEIKGRKTTEMSAEYILGFLQELNKLLETRITESDEILRHHEIEIKERNDIIADAKKMMEDSYLEVQELENSKANSDEYNAKLLKELDQKRSEIDFIEADLVSKEQETDFLVQRQRELEITLSGLQEENMQLQGCISGLETQVRQMKDAKEFYLQETDDSRAVAMSLQDEIQKLKVEMDLQILELKQKSEDMQKRWLGAQEECGYLKEENKTLQASTAILEEESVKLLNSNSELKRVNQELHENCSSLAAQLSESKKSLSDCTKKVEVLEDHLASTINDFALRENSLKSKVDALIKENSEQNEKLVLEENLHEILSEKTREIERLQKDVERLHWQVSDAHKERERISFEASTEVSRLLADKAELQASLQEVQSEAELTKNELEAALQESELQVEDLKGQLAAAKQSHERFRADHERTLKSLANYRKSEEKLKSEMNELELKLTISDYECQQLSKEMSILKVQLQNISGLQDEISILKSDLEGCKGNKGQLELALQTVSGDCENLKAEKISFSEKISIFQDAMSEFEECKRNKLALEEKLLQMEQELTAKELLCVQNAELKDELTELKRANKQFQQKMYRLEEEKDECLKKVQALEEDLKSMEGAYSHDFHDENPLAVGMDHKKKRQFPDGLDAKNKIRVPKESRTSAGQKNYTVASKKPAADGEVVARERYERTKSSLETELRDLRERYLEMSLKYAEVEAEREDLVMQLKATRGGKKWFSWNQQLPS</sequence>
<reference evidence="4" key="2">
    <citation type="journal article" date="2024" name="Plant">
        <title>Genomic evolution and insights into agronomic trait innovations of Sesamum species.</title>
        <authorList>
            <person name="Miao H."/>
            <person name="Wang L."/>
            <person name="Qu L."/>
            <person name="Liu H."/>
            <person name="Sun Y."/>
            <person name="Le M."/>
            <person name="Wang Q."/>
            <person name="Wei S."/>
            <person name="Zheng Y."/>
            <person name="Lin W."/>
            <person name="Duan Y."/>
            <person name="Cao H."/>
            <person name="Xiong S."/>
            <person name="Wang X."/>
            <person name="Wei L."/>
            <person name="Li C."/>
            <person name="Ma Q."/>
            <person name="Ju M."/>
            <person name="Zhao R."/>
            <person name="Li G."/>
            <person name="Mu C."/>
            <person name="Tian Q."/>
            <person name="Mei H."/>
            <person name="Zhang T."/>
            <person name="Gao T."/>
            <person name="Zhang H."/>
        </authorList>
    </citation>
    <scope>NUCLEOTIDE SEQUENCE</scope>
    <source>
        <strain evidence="4">3651</strain>
    </source>
</reference>
<evidence type="ECO:0000256" key="1">
    <source>
        <dbReference type="SAM" id="Coils"/>
    </source>
</evidence>
<evidence type="ECO:0000313" key="5">
    <source>
        <dbReference type="Proteomes" id="UP001293254"/>
    </source>
</evidence>
<feature type="compositionally biased region" description="Basic and acidic residues" evidence="2">
    <location>
        <begin position="147"/>
        <end position="172"/>
    </location>
</feature>
<proteinExistence type="predicted"/>
<name>A0AAE1XWD4_9LAMI</name>
<evidence type="ECO:0000259" key="3">
    <source>
        <dbReference type="PROSITE" id="PS51840"/>
    </source>
</evidence>
<feature type="coiled-coil region" evidence="1">
    <location>
        <begin position="1203"/>
        <end position="1289"/>
    </location>
</feature>
<evidence type="ECO:0000256" key="2">
    <source>
        <dbReference type="SAM" id="MobiDB-lite"/>
    </source>
</evidence>
<protein>
    <recommendedName>
        <fullName evidence="3">C2 NT-type domain-containing protein</fullName>
    </recommendedName>
</protein>
<evidence type="ECO:0000313" key="4">
    <source>
        <dbReference type="EMBL" id="KAK4419280.1"/>
    </source>
</evidence>
<feature type="coiled-coil region" evidence="1">
    <location>
        <begin position="821"/>
        <end position="880"/>
    </location>
</feature>
<feature type="region of interest" description="Disordered" evidence="2">
    <location>
        <begin position="593"/>
        <end position="621"/>
    </location>
</feature>
<organism evidence="4 5">
    <name type="scientific">Sesamum alatum</name>
    <dbReference type="NCBI Taxonomy" id="300844"/>
    <lineage>
        <taxon>Eukaryota</taxon>
        <taxon>Viridiplantae</taxon>
        <taxon>Streptophyta</taxon>
        <taxon>Embryophyta</taxon>
        <taxon>Tracheophyta</taxon>
        <taxon>Spermatophyta</taxon>
        <taxon>Magnoliopsida</taxon>
        <taxon>eudicotyledons</taxon>
        <taxon>Gunneridae</taxon>
        <taxon>Pentapetalae</taxon>
        <taxon>asterids</taxon>
        <taxon>lamiids</taxon>
        <taxon>Lamiales</taxon>
        <taxon>Pedaliaceae</taxon>
        <taxon>Sesamum</taxon>
    </lineage>
</organism>
<feature type="compositionally biased region" description="Basic and acidic residues" evidence="2">
    <location>
        <begin position="604"/>
        <end position="615"/>
    </location>
</feature>
<feature type="region of interest" description="Disordered" evidence="2">
    <location>
        <begin position="147"/>
        <end position="266"/>
    </location>
</feature>
<keyword evidence="5" id="KW-1185">Reference proteome</keyword>
<feature type="compositionally biased region" description="Low complexity" evidence="2">
    <location>
        <begin position="175"/>
        <end position="186"/>
    </location>
</feature>
<feature type="coiled-coil region" evidence="1">
    <location>
        <begin position="416"/>
        <end position="585"/>
    </location>
</feature>
<accession>A0AAE1XWD4</accession>
<dbReference type="PANTHER" id="PTHR47270">
    <property type="entry name" value="PROTEIN MLP1-LIKE"/>
    <property type="match status" value="1"/>
</dbReference>
<dbReference type="InterPro" id="IPR019448">
    <property type="entry name" value="NT-C2"/>
</dbReference>
<dbReference type="PANTHER" id="PTHR47270:SF3">
    <property type="entry name" value="HYPOTETICAL PROTEIN"/>
    <property type="match status" value="1"/>
</dbReference>
<dbReference type="Proteomes" id="UP001293254">
    <property type="component" value="Unassembled WGS sequence"/>
</dbReference>
<keyword evidence="1" id="KW-0175">Coiled coil</keyword>
<gene>
    <name evidence="4" type="ORF">Salat_2340900</name>
</gene>